<dbReference type="InterPro" id="IPR029063">
    <property type="entry name" value="SAM-dependent_MTases_sf"/>
</dbReference>
<dbReference type="OrthoDB" id="5560686at2759"/>
<keyword evidence="5" id="KW-1185">Reference proteome</keyword>
<evidence type="ECO:0000256" key="2">
    <source>
        <dbReference type="ARBA" id="ARBA00022679"/>
    </source>
</evidence>
<organism evidence="4 5">
    <name type="scientific">Gracilariopsis chorda</name>
    <dbReference type="NCBI Taxonomy" id="448386"/>
    <lineage>
        <taxon>Eukaryota</taxon>
        <taxon>Rhodophyta</taxon>
        <taxon>Florideophyceae</taxon>
        <taxon>Rhodymeniophycidae</taxon>
        <taxon>Gracilariales</taxon>
        <taxon>Gracilariaceae</taxon>
        <taxon>Gracilariopsis</taxon>
    </lineage>
</organism>
<dbReference type="SUPFAM" id="SSF53335">
    <property type="entry name" value="S-adenosyl-L-methionine-dependent methyltransferases"/>
    <property type="match status" value="1"/>
</dbReference>
<name>A0A2V3IWE9_9FLOR</name>
<feature type="domain" description="DNA methylase N-4/N-6" evidence="3">
    <location>
        <begin position="30"/>
        <end position="89"/>
    </location>
</feature>
<dbReference type="Gene3D" id="2.170.270.10">
    <property type="entry name" value="SET domain"/>
    <property type="match status" value="1"/>
</dbReference>
<keyword evidence="1 4" id="KW-0489">Methyltransferase</keyword>
<dbReference type="SUPFAM" id="SSF82199">
    <property type="entry name" value="SET domain"/>
    <property type="match status" value="1"/>
</dbReference>
<gene>
    <name evidence="4" type="ORF">BWQ96_03825</name>
</gene>
<evidence type="ECO:0000256" key="1">
    <source>
        <dbReference type="ARBA" id="ARBA00022603"/>
    </source>
</evidence>
<evidence type="ECO:0000313" key="4">
    <source>
        <dbReference type="EMBL" id="PXF46431.1"/>
    </source>
</evidence>
<dbReference type="Gene3D" id="3.40.50.150">
    <property type="entry name" value="Vaccinia Virus protein VP39"/>
    <property type="match status" value="1"/>
</dbReference>
<reference evidence="4 5" key="1">
    <citation type="journal article" date="2018" name="Mol. Biol. Evol.">
        <title>Analysis of the draft genome of the red seaweed Gracilariopsis chorda provides insights into genome size evolution in Rhodophyta.</title>
        <authorList>
            <person name="Lee J."/>
            <person name="Yang E.C."/>
            <person name="Graf L."/>
            <person name="Yang J.H."/>
            <person name="Qiu H."/>
            <person name="Zel Zion U."/>
            <person name="Chan C.X."/>
            <person name="Stephens T.G."/>
            <person name="Weber A.P.M."/>
            <person name="Boo G.H."/>
            <person name="Boo S.M."/>
            <person name="Kim K.M."/>
            <person name="Shin Y."/>
            <person name="Jung M."/>
            <person name="Lee S.J."/>
            <person name="Yim H.S."/>
            <person name="Lee J.H."/>
            <person name="Bhattacharya D."/>
            <person name="Yoon H.S."/>
        </authorList>
    </citation>
    <scope>NUCLEOTIDE SEQUENCE [LARGE SCALE GENOMIC DNA]</scope>
    <source>
        <strain evidence="4 5">SKKU-2015</strain>
        <tissue evidence="4">Whole body</tissue>
    </source>
</reference>
<dbReference type="GO" id="GO:0003677">
    <property type="term" value="F:DNA binding"/>
    <property type="evidence" value="ECO:0007669"/>
    <property type="project" value="InterPro"/>
</dbReference>
<sequence length="244" mass="27917">MDQVPPMYNSEMLMWSVKTPDGIYTRKRVRPEQKCRALLKQLICRFSQPGDLVVEMFAGTFSTAMACVELPKHRNFVGCEPDKACFEHARNAAIVRFASIIREGQRDIEKSQELRKMAHCERWPIVIPLHSQWDEAGTPWKLGRKKAMDGWLRELQGRMNLENMKSLLAMEAVQYGLGVGKSTIRHEKAGVGVFATRRIAAGEVVCYFYGTLVYHDLSNQKEVHKTYGEGVMGVTKDRFRKYAV</sequence>
<protein>
    <submittedName>
        <fullName evidence="4">DNA adenine methyltransferase YhdJ</fullName>
    </submittedName>
</protein>
<keyword evidence="2 4" id="KW-0808">Transferase</keyword>
<dbReference type="Pfam" id="PF01555">
    <property type="entry name" value="N6_N4_Mtase"/>
    <property type="match status" value="1"/>
</dbReference>
<evidence type="ECO:0000259" key="3">
    <source>
        <dbReference type="Pfam" id="PF01555"/>
    </source>
</evidence>
<accession>A0A2V3IWE9</accession>
<dbReference type="GO" id="GO:0008170">
    <property type="term" value="F:N-methyltransferase activity"/>
    <property type="evidence" value="ECO:0007669"/>
    <property type="project" value="InterPro"/>
</dbReference>
<dbReference type="EMBL" id="NBIV01000039">
    <property type="protein sequence ID" value="PXF46431.1"/>
    <property type="molecule type" value="Genomic_DNA"/>
</dbReference>
<comment type="caution">
    <text evidence="4">The sequence shown here is derived from an EMBL/GenBank/DDBJ whole genome shotgun (WGS) entry which is preliminary data.</text>
</comment>
<dbReference type="AlphaFoldDB" id="A0A2V3IWE9"/>
<evidence type="ECO:0000313" key="5">
    <source>
        <dbReference type="Proteomes" id="UP000247409"/>
    </source>
</evidence>
<dbReference type="GO" id="GO:0032259">
    <property type="term" value="P:methylation"/>
    <property type="evidence" value="ECO:0007669"/>
    <property type="project" value="UniProtKB-KW"/>
</dbReference>
<dbReference type="Proteomes" id="UP000247409">
    <property type="component" value="Unassembled WGS sequence"/>
</dbReference>
<dbReference type="InterPro" id="IPR002941">
    <property type="entry name" value="DNA_methylase_N4/N6"/>
</dbReference>
<dbReference type="InterPro" id="IPR046341">
    <property type="entry name" value="SET_dom_sf"/>
</dbReference>
<proteinExistence type="predicted"/>